<sequence>MLKQLLFLAFFIAICFADIGDECDVDADDTGCNNYPEYCFAKNDEGYCTVSCEDDSDCADYEDVGLTNCSFGSCYKESSNQQIINFQILALVLALAAFLM</sequence>
<feature type="signal peptide" evidence="1">
    <location>
        <begin position="1"/>
        <end position="17"/>
    </location>
</feature>
<evidence type="ECO:0000313" key="2">
    <source>
        <dbReference type="EMBL" id="KRX06169.1"/>
    </source>
</evidence>
<comment type="caution">
    <text evidence="2">The sequence shown here is derived from an EMBL/GenBank/DDBJ whole genome shotgun (WGS) entry which is preliminary data.</text>
</comment>
<dbReference type="AlphaFoldDB" id="A0A0V0QUW7"/>
<gene>
    <name evidence="2" type="ORF">PPERSA_06051</name>
</gene>
<organism evidence="2 3">
    <name type="scientific">Pseudocohnilembus persalinus</name>
    <name type="common">Ciliate</name>
    <dbReference type="NCBI Taxonomy" id="266149"/>
    <lineage>
        <taxon>Eukaryota</taxon>
        <taxon>Sar</taxon>
        <taxon>Alveolata</taxon>
        <taxon>Ciliophora</taxon>
        <taxon>Intramacronucleata</taxon>
        <taxon>Oligohymenophorea</taxon>
        <taxon>Scuticociliatia</taxon>
        <taxon>Philasterida</taxon>
        <taxon>Pseudocohnilembidae</taxon>
        <taxon>Pseudocohnilembus</taxon>
    </lineage>
</organism>
<proteinExistence type="predicted"/>
<reference evidence="2 3" key="1">
    <citation type="journal article" date="2015" name="Sci. Rep.">
        <title>Genome of the facultative scuticociliatosis pathogen Pseudocohnilembus persalinus provides insight into its virulence through horizontal gene transfer.</title>
        <authorList>
            <person name="Xiong J."/>
            <person name="Wang G."/>
            <person name="Cheng J."/>
            <person name="Tian M."/>
            <person name="Pan X."/>
            <person name="Warren A."/>
            <person name="Jiang C."/>
            <person name="Yuan D."/>
            <person name="Miao W."/>
        </authorList>
    </citation>
    <scope>NUCLEOTIDE SEQUENCE [LARGE SCALE GENOMIC DNA]</scope>
    <source>
        <strain evidence="2">36N120E</strain>
    </source>
</reference>
<feature type="chain" id="PRO_5006867599" description="Transmembrane protein" evidence="1">
    <location>
        <begin position="18"/>
        <end position="100"/>
    </location>
</feature>
<evidence type="ECO:0000256" key="1">
    <source>
        <dbReference type="SAM" id="SignalP"/>
    </source>
</evidence>
<evidence type="ECO:0000313" key="3">
    <source>
        <dbReference type="Proteomes" id="UP000054937"/>
    </source>
</evidence>
<keyword evidence="3" id="KW-1185">Reference proteome</keyword>
<keyword evidence="1" id="KW-0732">Signal</keyword>
<accession>A0A0V0QUW7</accession>
<protein>
    <recommendedName>
        <fullName evidence="4">Transmembrane protein</fullName>
    </recommendedName>
</protein>
<dbReference type="EMBL" id="LDAU01000098">
    <property type="protein sequence ID" value="KRX06169.1"/>
    <property type="molecule type" value="Genomic_DNA"/>
</dbReference>
<evidence type="ECO:0008006" key="4">
    <source>
        <dbReference type="Google" id="ProtNLM"/>
    </source>
</evidence>
<name>A0A0V0QUW7_PSEPJ</name>
<dbReference type="InParanoid" id="A0A0V0QUW7"/>
<dbReference type="Proteomes" id="UP000054937">
    <property type="component" value="Unassembled WGS sequence"/>
</dbReference>